<evidence type="ECO:0000313" key="2">
    <source>
        <dbReference type="Proteomes" id="UP001152795"/>
    </source>
</evidence>
<keyword evidence="2" id="KW-1185">Reference proteome</keyword>
<organism evidence="1 2">
    <name type="scientific">Paramuricea clavata</name>
    <name type="common">Red gorgonian</name>
    <name type="synonym">Violescent sea-whip</name>
    <dbReference type="NCBI Taxonomy" id="317549"/>
    <lineage>
        <taxon>Eukaryota</taxon>
        <taxon>Metazoa</taxon>
        <taxon>Cnidaria</taxon>
        <taxon>Anthozoa</taxon>
        <taxon>Octocorallia</taxon>
        <taxon>Malacalcyonacea</taxon>
        <taxon>Plexauridae</taxon>
        <taxon>Paramuricea</taxon>
    </lineage>
</organism>
<dbReference type="AlphaFoldDB" id="A0A6S7JSU2"/>
<name>A0A6S7JSU2_PARCT</name>
<reference evidence="1" key="1">
    <citation type="submission" date="2020-04" db="EMBL/GenBank/DDBJ databases">
        <authorList>
            <person name="Alioto T."/>
            <person name="Alioto T."/>
            <person name="Gomez Garrido J."/>
        </authorList>
    </citation>
    <scope>NUCLEOTIDE SEQUENCE</scope>
    <source>
        <strain evidence="1">A484AB</strain>
    </source>
</reference>
<sequence length="128" mass="13860">LHNRSEVEIKLGLIGGVLHVPPSVTQQNGNDNGAPKWIPGATTLQGESEQIFAEGTRSDDFVPDQEKSTTLYLRLVARADDNPPVSNEDQCTPLARETLIPPPVGNLAKKNSNSTFELASLAKRPKFS</sequence>
<dbReference type="Proteomes" id="UP001152795">
    <property type="component" value="Unassembled WGS sequence"/>
</dbReference>
<comment type="caution">
    <text evidence="1">The sequence shown here is derived from an EMBL/GenBank/DDBJ whole genome shotgun (WGS) entry which is preliminary data.</text>
</comment>
<gene>
    <name evidence="1" type="ORF">PACLA_8A030338</name>
</gene>
<protein>
    <submittedName>
        <fullName evidence="1">Uncharacterized protein</fullName>
    </submittedName>
</protein>
<feature type="non-terminal residue" evidence="1">
    <location>
        <position position="1"/>
    </location>
</feature>
<evidence type="ECO:0000313" key="1">
    <source>
        <dbReference type="EMBL" id="CAB4035856.1"/>
    </source>
</evidence>
<accession>A0A6S7JSU2</accession>
<dbReference type="EMBL" id="CACRXK020021441">
    <property type="protein sequence ID" value="CAB4035856.1"/>
    <property type="molecule type" value="Genomic_DNA"/>
</dbReference>
<proteinExistence type="predicted"/>